<dbReference type="Gene3D" id="3.10.20.310">
    <property type="entry name" value="membrane protein fhac"/>
    <property type="match status" value="1"/>
</dbReference>
<dbReference type="InterPro" id="IPR013685">
    <property type="entry name" value="POTRA_FtsQ_type"/>
</dbReference>
<dbReference type="GO" id="GO:0032153">
    <property type="term" value="C:cell division site"/>
    <property type="evidence" value="ECO:0007669"/>
    <property type="project" value="UniProtKB-UniRule"/>
</dbReference>
<dbReference type="PANTHER" id="PTHR35851:SF1">
    <property type="entry name" value="CELL DIVISION PROTEIN FTSQ"/>
    <property type="match status" value="1"/>
</dbReference>
<proteinExistence type="inferred from homology"/>
<dbReference type="InterPro" id="IPR045335">
    <property type="entry name" value="FtsQ_C_sf"/>
</dbReference>
<evidence type="ECO:0000256" key="7">
    <source>
        <dbReference type="ARBA" id="ARBA00023136"/>
    </source>
</evidence>
<name>A0A272EQS0_9RHOO</name>
<comment type="subunit">
    <text evidence="9">Part of a complex composed of FtsB, FtsL and FtsQ.</text>
</comment>
<keyword evidence="14" id="KW-1185">Reference proteome</keyword>
<evidence type="ECO:0000256" key="9">
    <source>
        <dbReference type="HAMAP-Rule" id="MF_00911"/>
    </source>
</evidence>
<dbReference type="Pfam" id="PF03799">
    <property type="entry name" value="FtsQ_DivIB_C"/>
    <property type="match status" value="1"/>
</dbReference>
<keyword evidence="5 9" id="KW-0812">Transmembrane</keyword>
<evidence type="ECO:0000313" key="12">
    <source>
        <dbReference type="EMBL" id="PAS92455.1"/>
    </source>
</evidence>
<evidence type="ECO:0000256" key="1">
    <source>
        <dbReference type="ARBA" id="ARBA00004370"/>
    </source>
</evidence>
<keyword evidence="7 9" id="KW-0472">Membrane</keyword>
<dbReference type="PROSITE" id="PS51779">
    <property type="entry name" value="POTRA"/>
    <property type="match status" value="1"/>
</dbReference>
<evidence type="ECO:0000313" key="11">
    <source>
        <dbReference type="EMBL" id="KAF7599298.1"/>
    </source>
</evidence>
<evidence type="ECO:0000256" key="3">
    <source>
        <dbReference type="ARBA" id="ARBA00022519"/>
    </source>
</evidence>
<evidence type="ECO:0000313" key="13">
    <source>
        <dbReference type="Proteomes" id="UP000216107"/>
    </source>
</evidence>
<dbReference type="Proteomes" id="UP000216107">
    <property type="component" value="Unassembled WGS sequence"/>
</dbReference>
<comment type="caution">
    <text evidence="12">The sequence shown here is derived from an EMBL/GenBank/DDBJ whole genome shotgun (WGS) entry which is preliminary data.</text>
</comment>
<evidence type="ECO:0000256" key="6">
    <source>
        <dbReference type="ARBA" id="ARBA00022989"/>
    </source>
</evidence>
<feature type="transmembrane region" description="Helical" evidence="9">
    <location>
        <begin position="31"/>
        <end position="56"/>
    </location>
</feature>
<keyword evidence="2 9" id="KW-1003">Cell membrane</keyword>
<dbReference type="GO" id="GO:0090529">
    <property type="term" value="P:cell septum assembly"/>
    <property type="evidence" value="ECO:0007669"/>
    <property type="project" value="InterPro"/>
</dbReference>
<comment type="similarity">
    <text evidence="9">Belongs to the FtsQ/DivIB family. FtsQ subfamily.</text>
</comment>
<dbReference type="EMBL" id="NMRN01000038">
    <property type="protein sequence ID" value="PAS92455.1"/>
    <property type="molecule type" value="Genomic_DNA"/>
</dbReference>
<evidence type="ECO:0000313" key="14">
    <source>
        <dbReference type="Proteomes" id="UP000623509"/>
    </source>
</evidence>
<evidence type="ECO:0000256" key="2">
    <source>
        <dbReference type="ARBA" id="ARBA00022475"/>
    </source>
</evidence>
<dbReference type="GO" id="GO:0043093">
    <property type="term" value="P:FtsZ-dependent cytokinesis"/>
    <property type="evidence" value="ECO:0007669"/>
    <property type="project" value="UniProtKB-UniRule"/>
</dbReference>
<dbReference type="Pfam" id="PF08478">
    <property type="entry name" value="POTRA_1"/>
    <property type="match status" value="1"/>
</dbReference>
<organism evidence="12 13">
    <name type="scientific">Candidatus Dactylopiibacterium carminicum</name>
    <dbReference type="NCBI Taxonomy" id="857335"/>
    <lineage>
        <taxon>Bacteria</taxon>
        <taxon>Pseudomonadati</taxon>
        <taxon>Pseudomonadota</taxon>
        <taxon>Betaproteobacteria</taxon>
        <taxon>Rhodocyclales</taxon>
        <taxon>Rhodocyclaceae</taxon>
        <taxon>Candidatus Dactylopiibacterium</taxon>
    </lineage>
</organism>
<accession>A0A272EQS0</accession>
<comment type="function">
    <text evidence="9">Essential cell division protein. May link together the upstream cell division proteins, which are predominantly cytoplasmic, with the downstream cell division proteins, which are predominantly periplasmic. May control correct divisome assembly.</text>
</comment>
<sequence length="272" mass="29961">MHTAAAGHGAEPRPAGARTRVRSGFWHRPDWINLVADTLILLASIVLGYALVIAVVRLPLFGLREVVVLDAPQRVTAEQIEYAAETALRGNFFTVDLERAREAFETLPWVRQAQLRRRWPAAVEVSLEEHAAVAQWQSPETGESSLVNTQGELFDAAAGDSLPVFAGPSGTTVLMLAEMQHLNRILGPLGRHVAQLKLSGRLAWQVVLDDGLVIELGKNQPKSPVEARLERFVAAWPDIRMRFGERLKVADLRYPSGFAARVGAEDLKRGTQ</sequence>
<evidence type="ECO:0000256" key="4">
    <source>
        <dbReference type="ARBA" id="ARBA00022618"/>
    </source>
</evidence>
<keyword evidence="6 9" id="KW-1133">Transmembrane helix</keyword>
<reference evidence="11 14" key="1">
    <citation type="submission" date="2016-08" db="EMBL/GenBank/DDBJ databases">
        <title>Candidatus Dactylopiibacterium carminicum genome sequence.</title>
        <authorList>
            <person name="Ramirez-Puebla S.T."/>
            <person name="Ormeno-Orrillo E."/>
            <person name="Vera-Ponce De Leon A."/>
            <person name="Luis L."/>
            <person name="Sanchez-Flores A."/>
            <person name="Monica R."/>
            <person name="Martinez-Romero E."/>
        </authorList>
    </citation>
    <scope>NUCLEOTIDE SEQUENCE [LARGE SCALE GENOMIC DNA]</scope>
    <source>
        <strain evidence="11">END1</strain>
    </source>
</reference>
<evidence type="ECO:0000256" key="8">
    <source>
        <dbReference type="ARBA" id="ARBA00023306"/>
    </source>
</evidence>
<dbReference type="InterPro" id="IPR005548">
    <property type="entry name" value="Cell_div_FtsQ/DivIB_C"/>
</dbReference>
<evidence type="ECO:0000256" key="5">
    <source>
        <dbReference type="ARBA" id="ARBA00022692"/>
    </source>
</evidence>
<dbReference type="Proteomes" id="UP000623509">
    <property type="component" value="Unassembled WGS sequence"/>
</dbReference>
<dbReference type="InterPro" id="IPR026579">
    <property type="entry name" value="FtsQ"/>
</dbReference>
<dbReference type="OrthoDB" id="9790370at2"/>
<dbReference type="AlphaFoldDB" id="A0A272EQS0"/>
<evidence type="ECO:0000259" key="10">
    <source>
        <dbReference type="PROSITE" id="PS51779"/>
    </source>
</evidence>
<dbReference type="Gene3D" id="3.40.50.11690">
    <property type="entry name" value="Cell division protein FtsQ/DivIB"/>
    <property type="match status" value="1"/>
</dbReference>
<keyword evidence="4 9" id="KW-0132">Cell division</keyword>
<keyword evidence="8 9" id="KW-0131">Cell cycle</keyword>
<dbReference type="PANTHER" id="PTHR35851">
    <property type="entry name" value="CELL DIVISION PROTEIN FTSQ"/>
    <property type="match status" value="1"/>
</dbReference>
<gene>
    <name evidence="9" type="primary">ftsQ</name>
    <name evidence="11" type="ORF">BGI27_08815</name>
    <name evidence="12" type="ORF">CGU29_11535</name>
</gene>
<dbReference type="GO" id="GO:0005886">
    <property type="term" value="C:plasma membrane"/>
    <property type="evidence" value="ECO:0007669"/>
    <property type="project" value="UniProtKB-SubCell"/>
</dbReference>
<dbReference type="InterPro" id="IPR034746">
    <property type="entry name" value="POTRA"/>
</dbReference>
<comment type="subcellular location">
    <subcellularLocation>
        <location evidence="9">Cell inner membrane</location>
        <topology evidence="9">Single-pass type II membrane protein</topology>
    </subcellularLocation>
    <subcellularLocation>
        <location evidence="1">Membrane</location>
    </subcellularLocation>
    <text evidence="9">Localizes to the division septum.</text>
</comment>
<keyword evidence="3 9" id="KW-0997">Cell inner membrane</keyword>
<reference evidence="12 13" key="2">
    <citation type="submission" date="2017-07" db="EMBL/GenBank/DDBJ databases">
        <title>Candidatus Dactylopiibacterium carminicum, a nitrogen-fixing symbiont of the cochineal insect Dactylopius coccus and Dactylopius opuntiae (Hemiptera: Coccoidea: Dactylopiidae).</title>
        <authorList>
            <person name="Vera A."/>
        </authorList>
    </citation>
    <scope>NUCLEOTIDE SEQUENCE [LARGE SCALE GENOMIC DNA]</scope>
    <source>
        <strain evidence="12 13">NFDCM</strain>
    </source>
</reference>
<dbReference type="HAMAP" id="MF_00911">
    <property type="entry name" value="FtsQ_subfam"/>
    <property type="match status" value="1"/>
</dbReference>
<dbReference type="EMBL" id="MDUX01000024">
    <property type="protein sequence ID" value="KAF7599298.1"/>
    <property type="molecule type" value="Genomic_DNA"/>
</dbReference>
<feature type="domain" description="POTRA" evidence="10">
    <location>
        <begin position="61"/>
        <end position="130"/>
    </location>
</feature>
<protein>
    <recommendedName>
        <fullName evidence="9">Cell division protein FtsQ</fullName>
    </recommendedName>
</protein>